<dbReference type="Proteomes" id="UP001165960">
    <property type="component" value="Unassembled WGS sequence"/>
</dbReference>
<evidence type="ECO:0000313" key="1">
    <source>
        <dbReference type="EMBL" id="KAJ9077160.1"/>
    </source>
</evidence>
<reference evidence="1" key="1">
    <citation type="submission" date="2022-04" db="EMBL/GenBank/DDBJ databases">
        <title>Genome of the entomopathogenic fungus Entomophthora muscae.</title>
        <authorList>
            <person name="Elya C."/>
            <person name="Lovett B.R."/>
            <person name="Lee E."/>
            <person name="Macias A.M."/>
            <person name="Hajek A.E."/>
            <person name="De Bivort B.L."/>
            <person name="Kasson M.T."/>
            <person name="De Fine Licht H.H."/>
            <person name="Stajich J.E."/>
        </authorList>
    </citation>
    <scope>NUCLEOTIDE SEQUENCE</scope>
    <source>
        <strain evidence="1">Berkeley</strain>
    </source>
</reference>
<sequence length="286" mass="32153">MILPGSIRGNLTLKKKLNQLSEAKLKGYNKERLKHSKVLYEASDKILLLGEGNFSFSSALCKMFGNGSNVWATSYDSEDVLKQKYSDDCANHIEFVKGCGGKVFYGIDGTKLEKHRKTFLLAHNNEAKEQEGFVQNSFGSNFRNTNEIFFDKIVINFPHCGLGIKDQRKNILANQKLLSGILKSARSLAHPKTGQLHITIKSGLPYELWRVAALAKEEGHWHQTSCIPFNPNLYPGYEHRRTLGFEAGISSSQNVEIKEKYPKTYVFSLSSNVTSKNTEAAKNNKE</sequence>
<protein>
    <submittedName>
        <fullName evidence="1">Uncharacterized protein</fullName>
    </submittedName>
</protein>
<dbReference type="EMBL" id="QTSX02002216">
    <property type="protein sequence ID" value="KAJ9077160.1"/>
    <property type="molecule type" value="Genomic_DNA"/>
</dbReference>
<organism evidence="1 2">
    <name type="scientific">Entomophthora muscae</name>
    <dbReference type="NCBI Taxonomy" id="34485"/>
    <lineage>
        <taxon>Eukaryota</taxon>
        <taxon>Fungi</taxon>
        <taxon>Fungi incertae sedis</taxon>
        <taxon>Zoopagomycota</taxon>
        <taxon>Entomophthoromycotina</taxon>
        <taxon>Entomophthoromycetes</taxon>
        <taxon>Entomophthorales</taxon>
        <taxon>Entomophthoraceae</taxon>
        <taxon>Entomophthora</taxon>
    </lineage>
</organism>
<name>A0ACC2TRP1_9FUNG</name>
<accession>A0ACC2TRP1</accession>
<gene>
    <name evidence="1" type="ORF">DSO57_1019320</name>
</gene>
<comment type="caution">
    <text evidence="1">The sequence shown here is derived from an EMBL/GenBank/DDBJ whole genome shotgun (WGS) entry which is preliminary data.</text>
</comment>
<evidence type="ECO:0000313" key="2">
    <source>
        <dbReference type="Proteomes" id="UP001165960"/>
    </source>
</evidence>
<keyword evidence="2" id="KW-1185">Reference proteome</keyword>
<proteinExistence type="predicted"/>